<evidence type="ECO:0000313" key="7">
    <source>
        <dbReference type="EMBL" id="KAF5382115.1"/>
    </source>
</evidence>
<keyword evidence="6" id="KW-0539">Nucleus</keyword>
<evidence type="ECO:0000256" key="1">
    <source>
        <dbReference type="ARBA" id="ARBA00004123"/>
    </source>
</evidence>
<dbReference type="PANTHER" id="PTHR31283">
    <property type="entry name" value="EKC/KEOPS COMPLEX SUBUNIT PCC1 FAMILY MEMBER"/>
    <property type="match status" value="1"/>
</dbReference>
<evidence type="ECO:0000256" key="6">
    <source>
        <dbReference type="ARBA" id="ARBA00023242"/>
    </source>
</evidence>
<dbReference type="Gene3D" id="3.30.310.50">
    <property type="entry name" value="Alpha-D-phosphohexomutase, C-terminal domain"/>
    <property type="match status" value="1"/>
</dbReference>
<dbReference type="EMBL" id="JAACJP010000009">
    <property type="protein sequence ID" value="KAF5382115.1"/>
    <property type="molecule type" value="Genomic_DNA"/>
</dbReference>
<evidence type="ECO:0000256" key="5">
    <source>
        <dbReference type="ARBA" id="ARBA00022694"/>
    </source>
</evidence>
<organism evidence="7 8">
    <name type="scientific">Tricholomella constricta</name>
    <dbReference type="NCBI Taxonomy" id="117010"/>
    <lineage>
        <taxon>Eukaryota</taxon>
        <taxon>Fungi</taxon>
        <taxon>Dikarya</taxon>
        <taxon>Basidiomycota</taxon>
        <taxon>Agaricomycotina</taxon>
        <taxon>Agaricomycetes</taxon>
        <taxon>Agaricomycetidae</taxon>
        <taxon>Agaricales</taxon>
        <taxon>Tricholomatineae</taxon>
        <taxon>Lyophyllaceae</taxon>
        <taxon>Tricholomella</taxon>
    </lineage>
</organism>
<dbReference type="PANTHER" id="PTHR31283:SF5">
    <property type="entry name" value="EKC_KEOPS COMPLEX SUBUNIT LAGE3"/>
    <property type="match status" value="1"/>
</dbReference>
<keyword evidence="8" id="KW-1185">Reference proteome</keyword>
<dbReference type="FunFam" id="3.30.310.50:FF:000005">
    <property type="entry name" value="L antigen family member 3"/>
    <property type="match status" value="1"/>
</dbReference>
<evidence type="ECO:0000313" key="8">
    <source>
        <dbReference type="Proteomes" id="UP000565441"/>
    </source>
</evidence>
<comment type="subcellular location">
    <subcellularLocation>
        <location evidence="2">Cytoplasm</location>
    </subcellularLocation>
    <subcellularLocation>
        <location evidence="1">Nucleus</location>
    </subcellularLocation>
</comment>
<protein>
    <recommendedName>
        <fullName evidence="9">Transcription factor Pcc1</fullName>
    </recommendedName>
</protein>
<dbReference type="OrthoDB" id="10025739at2759"/>
<sequence length="93" mass="10447">MSTPSDWHNITLEIPFASHQHATYAKQTIEVDAELQPQAVKRTLEVKNNLLIATFDTLTIRLARLTTNAFLENVDLVVRTLEAFGEEAARIPS</sequence>
<gene>
    <name evidence="7" type="ORF">D9615_004455</name>
</gene>
<proteinExistence type="inferred from homology"/>
<comment type="caution">
    <text evidence="7">The sequence shown here is derived from an EMBL/GenBank/DDBJ whole genome shotgun (WGS) entry which is preliminary data.</text>
</comment>
<comment type="similarity">
    <text evidence="3">Belongs to the CTAG/PCC1 family.</text>
</comment>
<dbReference type="GO" id="GO:0000408">
    <property type="term" value="C:EKC/KEOPS complex"/>
    <property type="evidence" value="ECO:0007669"/>
    <property type="project" value="TreeGrafter"/>
</dbReference>
<evidence type="ECO:0000256" key="2">
    <source>
        <dbReference type="ARBA" id="ARBA00004496"/>
    </source>
</evidence>
<dbReference type="AlphaFoldDB" id="A0A8H5M5L8"/>
<dbReference type="GO" id="GO:0008033">
    <property type="term" value="P:tRNA processing"/>
    <property type="evidence" value="ECO:0007669"/>
    <property type="project" value="UniProtKB-KW"/>
</dbReference>
<reference evidence="7 8" key="1">
    <citation type="journal article" date="2020" name="ISME J.">
        <title>Uncovering the hidden diversity of litter-decomposition mechanisms in mushroom-forming fungi.</title>
        <authorList>
            <person name="Floudas D."/>
            <person name="Bentzer J."/>
            <person name="Ahren D."/>
            <person name="Johansson T."/>
            <person name="Persson P."/>
            <person name="Tunlid A."/>
        </authorList>
    </citation>
    <scope>NUCLEOTIDE SEQUENCE [LARGE SCALE GENOMIC DNA]</scope>
    <source>
        <strain evidence="7 8">CBS 661.87</strain>
    </source>
</reference>
<dbReference type="InterPro" id="IPR015419">
    <property type="entry name" value="CTAG/Pcc1"/>
</dbReference>
<keyword evidence="4" id="KW-0963">Cytoplasm</keyword>
<dbReference type="GO" id="GO:0005737">
    <property type="term" value="C:cytoplasm"/>
    <property type="evidence" value="ECO:0007669"/>
    <property type="project" value="UniProtKB-SubCell"/>
</dbReference>
<accession>A0A8H5M5L8</accession>
<dbReference type="GO" id="GO:0005634">
    <property type="term" value="C:nucleus"/>
    <property type="evidence" value="ECO:0007669"/>
    <property type="project" value="UniProtKB-SubCell"/>
</dbReference>
<dbReference type="Pfam" id="PF09341">
    <property type="entry name" value="Pcc1"/>
    <property type="match status" value="1"/>
</dbReference>
<name>A0A8H5M5L8_9AGAR</name>
<keyword evidence="5" id="KW-0819">tRNA processing</keyword>
<dbReference type="Proteomes" id="UP000565441">
    <property type="component" value="Unassembled WGS sequence"/>
</dbReference>
<evidence type="ECO:0000256" key="4">
    <source>
        <dbReference type="ARBA" id="ARBA00022490"/>
    </source>
</evidence>
<dbReference type="GO" id="GO:0070525">
    <property type="term" value="P:tRNA threonylcarbamoyladenosine metabolic process"/>
    <property type="evidence" value="ECO:0007669"/>
    <property type="project" value="TreeGrafter"/>
</dbReference>
<evidence type="ECO:0000256" key="3">
    <source>
        <dbReference type="ARBA" id="ARBA00007073"/>
    </source>
</evidence>
<evidence type="ECO:0008006" key="9">
    <source>
        <dbReference type="Google" id="ProtNLM"/>
    </source>
</evidence>